<feature type="signal peptide" evidence="2">
    <location>
        <begin position="1"/>
        <end position="21"/>
    </location>
</feature>
<evidence type="ECO:0000256" key="2">
    <source>
        <dbReference type="SAM" id="SignalP"/>
    </source>
</evidence>
<organism evidence="3">
    <name type="scientific">Ixodes ricinus</name>
    <name type="common">Common tick</name>
    <name type="synonym">Acarus ricinus</name>
    <dbReference type="NCBI Taxonomy" id="34613"/>
    <lineage>
        <taxon>Eukaryota</taxon>
        <taxon>Metazoa</taxon>
        <taxon>Ecdysozoa</taxon>
        <taxon>Arthropoda</taxon>
        <taxon>Chelicerata</taxon>
        <taxon>Arachnida</taxon>
        <taxon>Acari</taxon>
        <taxon>Parasitiformes</taxon>
        <taxon>Ixodida</taxon>
        <taxon>Ixodoidea</taxon>
        <taxon>Ixodidae</taxon>
        <taxon>Ixodinae</taxon>
        <taxon>Ixodes</taxon>
    </lineage>
</organism>
<evidence type="ECO:0000256" key="1">
    <source>
        <dbReference type="SAM" id="MobiDB-lite"/>
    </source>
</evidence>
<feature type="chain" id="PRO_5025593539" evidence="2">
    <location>
        <begin position="22"/>
        <end position="299"/>
    </location>
</feature>
<feature type="region of interest" description="Disordered" evidence="1">
    <location>
        <begin position="213"/>
        <end position="299"/>
    </location>
</feature>
<reference evidence="3" key="1">
    <citation type="submission" date="2019-12" db="EMBL/GenBank/DDBJ databases">
        <title>An insight into the sialome of adult female Ixodes ricinus ticks feeding for 6 days.</title>
        <authorList>
            <person name="Perner J."/>
            <person name="Ribeiro J.M.C."/>
        </authorList>
    </citation>
    <scope>NUCLEOTIDE SEQUENCE</scope>
    <source>
        <strain evidence="3">Semi-engorged</strain>
        <tissue evidence="3">Salivary glands</tissue>
    </source>
</reference>
<dbReference type="AlphaFoldDB" id="A0A6B0V706"/>
<feature type="compositionally biased region" description="Pro residues" evidence="1">
    <location>
        <begin position="225"/>
        <end position="285"/>
    </location>
</feature>
<keyword evidence="2" id="KW-0732">Signal</keyword>
<evidence type="ECO:0000313" key="3">
    <source>
        <dbReference type="EMBL" id="MXU97977.1"/>
    </source>
</evidence>
<feature type="compositionally biased region" description="Low complexity" evidence="1">
    <location>
        <begin position="286"/>
        <end position="299"/>
    </location>
</feature>
<dbReference type="PRINTS" id="PR01217">
    <property type="entry name" value="PRICHEXTENSN"/>
</dbReference>
<accession>A0A6B0V706</accession>
<protein>
    <submittedName>
        <fullName evidence="3">Putative lipocalin</fullName>
    </submittedName>
</protein>
<proteinExistence type="predicted"/>
<sequence>MNPLCWSSCLWLWFICTNVECLPKFHVSLRDQDDDAVTVTMNYILDDTLYDENEEKVQAWLSWVTHQAMYDFQHFFGFTLYLSYTITSLENQRELKSRLEPYEKTHLQPQIAISILAGYFRDKNHSDIICLVTKERLSDGFGVRNGYGYSEQQPICKDGLPILLAYVPGHEGYSFHMLLRLILDSILLGDGQHVFNIPSNKHTEVRDFLRTCKNGREDGSTPISPSGPLPPPQPPAPPSEPGEPVPSEEPPTGPEPPQVPDETSPTPPPPGPPPPPEPAPQPEPPATTTTTETPVPDYC</sequence>
<dbReference type="EMBL" id="GIFC01015894">
    <property type="protein sequence ID" value="MXU97977.1"/>
    <property type="molecule type" value="Transcribed_RNA"/>
</dbReference>
<name>A0A6B0V706_IXORI</name>